<name>A0A368UL87_MARNT</name>
<dbReference type="EMBL" id="QNSA01000023">
    <property type="protein sequence ID" value="RBP68458.1"/>
    <property type="molecule type" value="Genomic_DNA"/>
</dbReference>
<dbReference type="Proteomes" id="UP000253065">
    <property type="component" value="Unassembled WGS sequence"/>
</dbReference>
<dbReference type="Proteomes" id="UP000252795">
    <property type="component" value="Unassembled WGS sequence"/>
</dbReference>
<accession>A0A368UL87</accession>
<dbReference type="EMBL" id="QPJB01000023">
    <property type="protein sequence ID" value="RCW29506.1"/>
    <property type="molecule type" value="Genomic_DNA"/>
</dbReference>
<feature type="transmembrane region" description="Helical" evidence="1">
    <location>
        <begin position="65"/>
        <end position="84"/>
    </location>
</feature>
<feature type="transmembrane region" description="Helical" evidence="1">
    <location>
        <begin position="262"/>
        <end position="281"/>
    </location>
</feature>
<keyword evidence="1" id="KW-1133">Transmembrane helix</keyword>
<evidence type="ECO:0000313" key="4">
    <source>
        <dbReference type="Proteomes" id="UP000252795"/>
    </source>
</evidence>
<comment type="caution">
    <text evidence="3">The sequence shown here is derived from an EMBL/GenBank/DDBJ whole genome shotgun (WGS) entry which is preliminary data.</text>
</comment>
<keyword evidence="1" id="KW-0472">Membrane</keyword>
<dbReference type="AlphaFoldDB" id="A0A368UL87"/>
<keyword evidence="1" id="KW-0812">Transmembrane</keyword>
<protein>
    <submittedName>
        <fullName evidence="3">Uncharacterized protein</fullName>
    </submittedName>
</protein>
<evidence type="ECO:0000313" key="5">
    <source>
        <dbReference type="Proteomes" id="UP000253065"/>
    </source>
</evidence>
<dbReference type="RefSeq" id="WP_113880743.1">
    <property type="nucleotide sequence ID" value="NZ_QNSA01000023.1"/>
</dbReference>
<evidence type="ECO:0000313" key="2">
    <source>
        <dbReference type="EMBL" id="RBP68458.1"/>
    </source>
</evidence>
<proteinExistence type="predicted"/>
<sequence length="338" mass="38309">MIENAKKLLDMVMKKIGGDDNALLLNGDSSSGFLPSHPGLIESQNNVCLTLRTASSEAKGTLTGFGFLIGGYGIILFLFIGFFGEILSGDWWFLFISLLTIAVPMAWETSRPPSLPIVFNRRTQEVYYDMQGDLYYATWDGIEAVAYEYSIVNQYSGSIVHGNLEIILRKFGAPDNRIVLNLSGIPAGKRMRTLVGIWEYLRCFMTIGPWFDENGRRTENRNSFIEKGLASSAVSSLDQLLEGRKLLSKERQEGKGISGTAIIYWFGSYLFFPVAFGEFCIQKIDRTRSLKHWPDVVQERLDPNGPTSRLIDIEEDYMAQKQKELDELHERMRKTLPR</sequence>
<evidence type="ECO:0000313" key="3">
    <source>
        <dbReference type="EMBL" id="RCW29506.1"/>
    </source>
</evidence>
<evidence type="ECO:0000256" key="1">
    <source>
        <dbReference type="SAM" id="Phobius"/>
    </source>
</evidence>
<gene>
    <name evidence="3" type="ORF">DET51_1234</name>
    <name evidence="2" type="ORF">DET64_1234</name>
</gene>
<keyword evidence="5" id="KW-1185">Reference proteome</keyword>
<reference evidence="3 4" key="1">
    <citation type="submission" date="2018-07" db="EMBL/GenBank/DDBJ databases">
        <title>Freshwater and sediment microbial communities from various areas in North America, analyzing microbe dynamics in response to fracking.</title>
        <authorList>
            <person name="Lamendella R."/>
        </authorList>
    </citation>
    <scope>NUCLEOTIDE SEQUENCE [LARGE SCALE GENOMIC DNA]</scope>
    <source>
        <strain evidence="3 4">114E</strain>
        <strain evidence="2 5">114E_o</strain>
    </source>
</reference>
<organism evidence="3 4">
    <name type="scientific">Marinobacter nauticus</name>
    <name type="common">Marinobacter hydrocarbonoclasticus</name>
    <name type="synonym">Marinobacter aquaeolei</name>
    <dbReference type="NCBI Taxonomy" id="2743"/>
    <lineage>
        <taxon>Bacteria</taxon>
        <taxon>Pseudomonadati</taxon>
        <taxon>Pseudomonadota</taxon>
        <taxon>Gammaproteobacteria</taxon>
        <taxon>Pseudomonadales</taxon>
        <taxon>Marinobacteraceae</taxon>
        <taxon>Marinobacter</taxon>
    </lineage>
</organism>
<feature type="transmembrane region" description="Helical" evidence="1">
    <location>
        <begin position="91"/>
        <end position="107"/>
    </location>
</feature>